<feature type="region of interest" description="Disordered" evidence="7">
    <location>
        <begin position="21"/>
        <end position="41"/>
    </location>
</feature>
<dbReference type="FunFam" id="1.20.5.690:FF:000001">
    <property type="entry name" value="Importin subunit alpha"/>
    <property type="match status" value="1"/>
</dbReference>
<feature type="repeat" description="ARM" evidence="6">
    <location>
        <begin position="338"/>
        <end position="369"/>
    </location>
</feature>
<keyword evidence="2 5" id="KW-0813">Transport</keyword>
<dbReference type="GO" id="GO:0061608">
    <property type="term" value="F:nuclear import signal receptor activity"/>
    <property type="evidence" value="ECO:0007669"/>
    <property type="project" value="InterPro"/>
</dbReference>
<dbReference type="InterPro" id="IPR011989">
    <property type="entry name" value="ARM-like"/>
</dbReference>
<keyword evidence="4 5" id="KW-0653">Protein transport</keyword>
<proteinExistence type="inferred from homology"/>
<dbReference type="PROSITE" id="PS51214">
    <property type="entry name" value="IBB"/>
    <property type="match status" value="1"/>
</dbReference>
<dbReference type="Proteomes" id="UP000694701">
    <property type="component" value="Unplaced"/>
</dbReference>
<dbReference type="Pfam" id="PF01749">
    <property type="entry name" value="IBB"/>
    <property type="match status" value="1"/>
</dbReference>
<dbReference type="SUPFAM" id="SSF48371">
    <property type="entry name" value="ARM repeat"/>
    <property type="match status" value="1"/>
</dbReference>
<dbReference type="Gene3D" id="1.20.5.690">
    <property type="entry name" value="Importin-alpha, importin-beta-binding domain"/>
    <property type="match status" value="1"/>
</dbReference>
<evidence type="ECO:0000256" key="6">
    <source>
        <dbReference type="PROSITE-ProRule" id="PRU00259"/>
    </source>
</evidence>
<sequence length="494" mass="55477">QISYVTNDGCGKDNARLKSYKNKSLNTDEMRRRREEEGLQLRKQKKDEQLFKRRNVATVEEDGTLEDDGMSDSGYLESQGSVISEDMIQMIFSSSPEQQLIGTQRFRKLLSKEPNPPIDEVIATSGVVERFVEFLKRRENCTLQFEAAWVLTNIASGTSHQTRVVIQAGAVPIFIEMLSSDFEDVQEQAVWALGNIAGDSTECRDYVLDCNILPSLVQLLAKQNRLTMMRNAVWALSNLCRGKNPPPDFAKVSPCLSVLSWLLFVNDTDILADACWALSYLSDGPNEKIQAVIDSGVCRRLVELLLHAEYKVVSPALRAVGNIVTGDDLQTQVILNCSALQSLLHLLSSPKESIKKEACWTISNITAGNRAQIQVHAYKEDMMCYVHLLTLMDSKIVQVALNGLEKILRLGELEAKRGGGINPYCALIEEAYGLDKLEFLQGHENQEIYQKAFDLIEHYFNTEDEDPALAPAVDLQQQQFLFQQCEAPMEGFQL</sequence>
<feature type="repeat" description="ARM" evidence="6">
    <location>
        <begin position="211"/>
        <end position="239"/>
    </location>
</feature>
<dbReference type="FunFam" id="1.25.10.10:FF:000009">
    <property type="entry name" value="Importin subunit alpha"/>
    <property type="match status" value="1"/>
</dbReference>
<evidence type="ECO:0000256" key="7">
    <source>
        <dbReference type="SAM" id="MobiDB-lite"/>
    </source>
</evidence>
<dbReference type="PIRSF" id="PIRSF005673">
    <property type="entry name" value="Importin_alpha"/>
    <property type="match status" value="1"/>
</dbReference>
<dbReference type="InterPro" id="IPR024931">
    <property type="entry name" value="Importin_alpha"/>
</dbReference>
<evidence type="ECO:0000313" key="10">
    <source>
        <dbReference type="Proteomes" id="UP000694701"/>
    </source>
</evidence>
<feature type="domain" description="IBB" evidence="8">
    <location>
        <begin position="1"/>
        <end position="63"/>
    </location>
</feature>
<dbReference type="GO" id="GO:0005737">
    <property type="term" value="C:cytoplasm"/>
    <property type="evidence" value="ECO:0007669"/>
    <property type="project" value="InterPro"/>
</dbReference>
<evidence type="ECO:0000256" key="1">
    <source>
        <dbReference type="ARBA" id="ARBA00010394"/>
    </source>
</evidence>
<evidence type="ECO:0000256" key="5">
    <source>
        <dbReference type="PIRNR" id="PIRNR005673"/>
    </source>
</evidence>
<evidence type="ECO:0000256" key="3">
    <source>
        <dbReference type="ARBA" id="ARBA00022737"/>
    </source>
</evidence>
<feature type="repeat" description="ARM" evidence="6">
    <location>
        <begin position="169"/>
        <end position="197"/>
    </location>
</feature>
<evidence type="ECO:0000256" key="2">
    <source>
        <dbReference type="ARBA" id="ARBA00022448"/>
    </source>
</evidence>
<comment type="similarity">
    <text evidence="1 5">Belongs to the importin alpha family.</text>
</comment>
<dbReference type="Pfam" id="PF00514">
    <property type="entry name" value="Arm"/>
    <property type="match status" value="6"/>
</dbReference>
<dbReference type="PROSITE" id="PS50176">
    <property type="entry name" value="ARM_REPEAT"/>
    <property type="match status" value="4"/>
</dbReference>
<evidence type="ECO:0000256" key="4">
    <source>
        <dbReference type="ARBA" id="ARBA00022927"/>
    </source>
</evidence>
<dbReference type="SMART" id="SM00185">
    <property type="entry name" value="ARM"/>
    <property type="match status" value="6"/>
</dbReference>
<feature type="repeat" description="ARM" evidence="6">
    <location>
        <begin position="126"/>
        <end position="169"/>
    </location>
</feature>
<dbReference type="InterPro" id="IPR032413">
    <property type="entry name" value="Arm_3"/>
</dbReference>
<evidence type="ECO:0000313" key="9">
    <source>
        <dbReference type="Ensembl" id="ENSCCRP00020112046.1"/>
    </source>
</evidence>
<dbReference type="GO" id="GO:0006606">
    <property type="term" value="P:protein import into nucleus"/>
    <property type="evidence" value="ECO:0007669"/>
    <property type="project" value="InterPro"/>
</dbReference>
<accession>A0A8C2KL68</accession>
<dbReference type="GO" id="GO:0048513">
    <property type="term" value="P:animal organ development"/>
    <property type="evidence" value="ECO:0007669"/>
    <property type="project" value="UniProtKB-ARBA"/>
</dbReference>
<organism evidence="9 10">
    <name type="scientific">Cyprinus carpio</name>
    <name type="common">Common carp</name>
    <dbReference type="NCBI Taxonomy" id="7962"/>
    <lineage>
        <taxon>Eukaryota</taxon>
        <taxon>Metazoa</taxon>
        <taxon>Chordata</taxon>
        <taxon>Craniata</taxon>
        <taxon>Vertebrata</taxon>
        <taxon>Euteleostomi</taxon>
        <taxon>Actinopterygii</taxon>
        <taxon>Neopterygii</taxon>
        <taxon>Teleostei</taxon>
        <taxon>Ostariophysi</taxon>
        <taxon>Cypriniformes</taxon>
        <taxon>Cyprinidae</taxon>
        <taxon>Cyprininae</taxon>
        <taxon>Cyprinus</taxon>
    </lineage>
</organism>
<dbReference type="PANTHER" id="PTHR23316">
    <property type="entry name" value="IMPORTIN ALPHA"/>
    <property type="match status" value="1"/>
</dbReference>
<evidence type="ECO:0000259" key="8">
    <source>
        <dbReference type="PROSITE" id="PS51214"/>
    </source>
</evidence>
<dbReference type="InterPro" id="IPR016024">
    <property type="entry name" value="ARM-type_fold"/>
</dbReference>
<feature type="compositionally biased region" description="Basic and acidic residues" evidence="7">
    <location>
        <begin position="26"/>
        <end position="41"/>
    </location>
</feature>
<keyword evidence="3" id="KW-0677">Repeat</keyword>
<dbReference type="InterPro" id="IPR036975">
    <property type="entry name" value="Importin-a_IBB_sf"/>
</dbReference>
<dbReference type="Pfam" id="PF16186">
    <property type="entry name" value="Arm_3"/>
    <property type="match status" value="1"/>
</dbReference>
<protein>
    <recommendedName>
        <fullName evidence="5">Importin subunit alpha</fullName>
    </recommendedName>
</protein>
<dbReference type="Gene3D" id="1.25.10.10">
    <property type="entry name" value="Leucine-rich Repeat Variant"/>
    <property type="match status" value="1"/>
</dbReference>
<dbReference type="InterPro" id="IPR002652">
    <property type="entry name" value="Importin-a_IBB"/>
</dbReference>
<reference evidence="9" key="1">
    <citation type="submission" date="2025-08" db="UniProtKB">
        <authorList>
            <consortium name="Ensembl"/>
        </authorList>
    </citation>
    <scope>IDENTIFICATION</scope>
</reference>
<dbReference type="Ensembl" id="ENSCCRT00020122312.1">
    <property type="protein sequence ID" value="ENSCCRP00020112046.1"/>
    <property type="gene ID" value="ENSCCRG00020050001.1"/>
</dbReference>
<dbReference type="InterPro" id="IPR000225">
    <property type="entry name" value="Armadillo"/>
</dbReference>
<dbReference type="GO" id="GO:0005634">
    <property type="term" value="C:nucleus"/>
    <property type="evidence" value="ECO:0007669"/>
    <property type="project" value="UniProtKB-ARBA"/>
</dbReference>
<name>A0A8C2KL68_CYPCA</name>
<dbReference type="AlphaFoldDB" id="A0A8C2KL68"/>